<reference evidence="2" key="2">
    <citation type="journal article" date="2019" name="IMA Fungus">
        <title>Genome sequencing and comparison of five Tilletia species to identify candidate genes for the detection of regulated species infecting wheat.</title>
        <authorList>
            <person name="Nguyen H.D.T."/>
            <person name="Sultana T."/>
            <person name="Kesanakurti P."/>
            <person name="Hambleton S."/>
        </authorList>
    </citation>
    <scope>NUCLEOTIDE SEQUENCE</scope>
    <source>
        <strain evidence="2">DAOMC 236416</strain>
    </source>
</reference>
<proteinExistence type="predicted"/>
<evidence type="ECO:0000313" key="2">
    <source>
        <dbReference type="EMBL" id="KAE8257480.1"/>
    </source>
</evidence>
<feature type="region of interest" description="Disordered" evidence="1">
    <location>
        <begin position="132"/>
        <end position="180"/>
    </location>
</feature>
<dbReference type="PROSITE" id="PS51039">
    <property type="entry name" value="ZF_AN1"/>
    <property type="match status" value="1"/>
</dbReference>
<dbReference type="PANTHER" id="PTHR14677">
    <property type="entry name" value="ARSENITE INDUCUBLE RNA ASSOCIATED PROTEIN AIP-1-RELATED"/>
    <property type="match status" value="1"/>
</dbReference>
<dbReference type="Pfam" id="PF01428">
    <property type="entry name" value="zf-AN1"/>
    <property type="match status" value="1"/>
</dbReference>
<organism evidence="2 3">
    <name type="scientific">Tilletia indica</name>
    <dbReference type="NCBI Taxonomy" id="43049"/>
    <lineage>
        <taxon>Eukaryota</taxon>
        <taxon>Fungi</taxon>
        <taxon>Dikarya</taxon>
        <taxon>Basidiomycota</taxon>
        <taxon>Ustilaginomycotina</taxon>
        <taxon>Exobasidiomycetes</taxon>
        <taxon>Tilletiales</taxon>
        <taxon>Tilletiaceae</taxon>
        <taxon>Tilletia</taxon>
    </lineage>
</organism>
<dbReference type="SMART" id="SM00154">
    <property type="entry name" value="ZnF_AN1"/>
    <property type="match status" value="2"/>
</dbReference>
<feature type="compositionally biased region" description="Low complexity" evidence="1">
    <location>
        <begin position="93"/>
        <end position="113"/>
    </location>
</feature>
<name>A0A177TIN0_9BASI</name>
<dbReference type="EMBL" id="LWDF02000109">
    <property type="protein sequence ID" value="KAE8257480.1"/>
    <property type="molecule type" value="Genomic_DNA"/>
</dbReference>
<dbReference type="AlphaFoldDB" id="A0A177TIN0"/>
<dbReference type="GO" id="GO:0008270">
    <property type="term" value="F:zinc ion binding"/>
    <property type="evidence" value="ECO:0007669"/>
    <property type="project" value="InterPro"/>
</dbReference>
<comment type="caution">
    <text evidence="2">The sequence shown here is derived from an EMBL/GenBank/DDBJ whole genome shotgun (WGS) entry which is preliminary data.</text>
</comment>
<dbReference type="SUPFAM" id="SSF118310">
    <property type="entry name" value="AN1-like Zinc finger"/>
    <property type="match status" value="2"/>
</dbReference>
<evidence type="ECO:0000313" key="3">
    <source>
        <dbReference type="Proteomes" id="UP000077521"/>
    </source>
</evidence>
<dbReference type="GO" id="GO:0005737">
    <property type="term" value="C:cytoplasm"/>
    <property type="evidence" value="ECO:0007669"/>
    <property type="project" value="TreeGrafter"/>
</dbReference>
<evidence type="ECO:0000256" key="1">
    <source>
        <dbReference type="SAM" id="MobiDB-lite"/>
    </source>
</evidence>
<reference evidence="2" key="1">
    <citation type="submission" date="2016-04" db="EMBL/GenBank/DDBJ databases">
        <authorList>
            <person name="Nguyen H.D."/>
            <person name="Samba Siva P."/>
            <person name="Cullis J."/>
            <person name="Levesque C.A."/>
            <person name="Hambleton S."/>
        </authorList>
    </citation>
    <scope>NUCLEOTIDE SEQUENCE</scope>
    <source>
        <strain evidence="2">DAOMC 236416</strain>
    </source>
</reference>
<dbReference type="Proteomes" id="UP000077521">
    <property type="component" value="Unassembled WGS sequence"/>
</dbReference>
<dbReference type="InterPro" id="IPR000058">
    <property type="entry name" value="Znf_AN1"/>
</dbReference>
<feature type="region of interest" description="Disordered" evidence="1">
    <location>
        <begin position="82"/>
        <end position="113"/>
    </location>
</feature>
<protein>
    <submittedName>
        <fullName evidence="2">Uncharacterized protein</fullName>
    </submittedName>
</protein>
<sequence>MEYGIHCRLADCNRLDFLPVKCPACKEPFCDTHYLPPAHQCTAPGASEFQPEEFVDPAARKAASSTVRTPCPVPGCKRFTLNVEEQKGGKPGGSQQAGSSSSAGSGSSGSEQKAFTHTAPRCYRCQGLFCPDHRPLPAHGCTVPPPKTEGQRKGEAADDRKRRAQELMSKHFPSKAKKKT</sequence>
<keyword evidence="3" id="KW-1185">Reference proteome</keyword>
<accession>A0A177TIN0</accession>
<gene>
    <name evidence="2" type="ORF">A4X13_0g2329</name>
</gene>
<dbReference type="Gene3D" id="4.10.1110.10">
    <property type="entry name" value="AN1-like Zinc finger"/>
    <property type="match status" value="2"/>
</dbReference>
<dbReference type="PANTHER" id="PTHR14677:SF40">
    <property type="entry name" value="CDC48-ASSOCIATED UBIQUITIN-LIKE_ZINC FINGER PROTEIN 1"/>
    <property type="match status" value="1"/>
</dbReference>
<feature type="compositionally biased region" description="Basic and acidic residues" evidence="1">
    <location>
        <begin position="149"/>
        <end position="169"/>
    </location>
</feature>
<dbReference type="InterPro" id="IPR035896">
    <property type="entry name" value="AN1-like_Znf"/>
</dbReference>